<dbReference type="SUPFAM" id="SSF57850">
    <property type="entry name" value="RING/U-box"/>
    <property type="match status" value="1"/>
</dbReference>
<dbReference type="SMART" id="SM00184">
    <property type="entry name" value="RING"/>
    <property type="match status" value="1"/>
</dbReference>
<protein>
    <recommendedName>
        <fullName evidence="2">RING-type domain-containing protein</fullName>
    </recommendedName>
</protein>
<keyword evidence="1" id="KW-0863">Zinc-finger</keyword>
<evidence type="ECO:0000313" key="3">
    <source>
        <dbReference type="EMBL" id="KAL2641331.1"/>
    </source>
</evidence>
<sequence length="154" mass="18126">MDSHDFSLDQGEFWRQWMDVQQTVSQHIRRLLDFLGRQLAYVLQLESIVYRQAAELERRRMKLRASLRLISDFLRKERSHRETMKEVVKALEAANERNLCQICFSKARNALIMPCMHLLYCVDCLSAHLDASITCPMCKETVDKCIPCMYNHGD</sequence>
<comment type="caution">
    <text evidence="3">The sequence shown here is derived from an EMBL/GenBank/DDBJ whole genome shotgun (WGS) entry which is preliminary data.</text>
</comment>
<proteinExistence type="predicted"/>
<dbReference type="AlphaFoldDB" id="A0ABD1Z0M2"/>
<dbReference type="InterPro" id="IPR013083">
    <property type="entry name" value="Znf_RING/FYVE/PHD"/>
</dbReference>
<dbReference type="InterPro" id="IPR051728">
    <property type="entry name" value="RING-FYVE_E3_ubiquitin-ligase"/>
</dbReference>
<evidence type="ECO:0000256" key="1">
    <source>
        <dbReference type="PROSITE-ProRule" id="PRU00175"/>
    </source>
</evidence>
<gene>
    <name evidence="3" type="ORF">R1flu_008918</name>
</gene>
<dbReference type="PANTHER" id="PTHR14879">
    <property type="entry name" value="CASPASE REGULATOR, RING FINGER DOMAIN-CONTAINING"/>
    <property type="match status" value="1"/>
</dbReference>
<dbReference type="PROSITE" id="PS50089">
    <property type="entry name" value="ZF_RING_2"/>
    <property type="match status" value="1"/>
</dbReference>
<name>A0ABD1Z0M2_9MARC</name>
<dbReference type="EMBL" id="JBHFFA010000002">
    <property type="protein sequence ID" value="KAL2641331.1"/>
    <property type="molecule type" value="Genomic_DNA"/>
</dbReference>
<keyword evidence="1" id="KW-0479">Metal-binding</keyword>
<evidence type="ECO:0000259" key="2">
    <source>
        <dbReference type="PROSITE" id="PS50089"/>
    </source>
</evidence>
<organism evidence="3 4">
    <name type="scientific">Riccia fluitans</name>
    <dbReference type="NCBI Taxonomy" id="41844"/>
    <lineage>
        <taxon>Eukaryota</taxon>
        <taxon>Viridiplantae</taxon>
        <taxon>Streptophyta</taxon>
        <taxon>Embryophyta</taxon>
        <taxon>Marchantiophyta</taxon>
        <taxon>Marchantiopsida</taxon>
        <taxon>Marchantiidae</taxon>
        <taxon>Marchantiales</taxon>
        <taxon>Ricciaceae</taxon>
        <taxon>Riccia</taxon>
    </lineage>
</organism>
<accession>A0ABD1Z0M2</accession>
<dbReference type="InterPro" id="IPR001841">
    <property type="entry name" value="Znf_RING"/>
</dbReference>
<keyword evidence="1" id="KW-0862">Zinc</keyword>
<dbReference type="PANTHER" id="PTHR14879:SF5">
    <property type="entry name" value="RING-TYPE DOMAIN-CONTAINING PROTEIN"/>
    <property type="match status" value="1"/>
</dbReference>
<dbReference type="GO" id="GO:0008270">
    <property type="term" value="F:zinc ion binding"/>
    <property type="evidence" value="ECO:0007669"/>
    <property type="project" value="UniProtKB-KW"/>
</dbReference>
<keyword evidence="4" id="KW-1185">Reference proteome</keyword>
<dbReference type="Proteomes" id="UP001605036">
    <property type="component" value="Unassembled WGS sequence"/>
</dbReference>
<dbReference type="Pfam" id="PF13920">
    <property type="entry name" value="zf-C3HC4_3"/>
    <property type="match status" value="1"/>
</dbReference>
<feature type="domain" description="RING-type" evidence="2">
    <location>
        <begin position="100"/>
        <end position="139"/>
    </location>
</feature>
<dbReference type="Gene3D" id="3.30.40.10">
    <property type="entry name" value="Zinc/RING finger domain, C3HC4 (zinc finger)"/>
    <property type="match status" value="1"/>
</dbReference>
<evidence type="ECO:0000313" key="4">
    <source>
        <dbReference type="Proteomes" id="UP001605036"/>
    </source>
</evidence>
<reference evidence="3 4" key="1">
    <citation type="submission" date="2024-09" db="EMBL/GenBank/DDBJ databases">
        <title>Chromosome-scale assembly of Riccia fluitans.</title>
        <authorList>
            <person name="Paukszto L."/>
            <person name="Sawicki J."/>
            <person name="Karawczyk K."/>
            <person name="Piernik-Szablinska J."/>
            <person name="Szczecinska M."/>
            <person name="Mazdziarz M."/>
        </authorList>
    </citation>
    <scope>NUCLEOTIDE SEQUENCE [LARGE SCALE GENOMIC DNA]</scope>
    <source>
        <strain evidence="3">Rf_01</strain>
        <tissue evidence="3">Aerial parts of the thallus</tissue>
    </source>
</reference>